<accession>A0A5C5X6V3</accession>
<name>A0A5C5X6V3_9PLAN</name>
<evidence type="ECO:0000313" key="2">
    <source>
        <dbReference type="Proteomes" id="UP000317243"/>
    </source>
</evidence>
<gene>
    <name evidence="1" type="ORF">KOR42_12420</name>
</gene>
<comment type="caution">
    <text evidence="1">The sequence shown here is derived from an EMBL/GenBank/DDBJ whole genome shotgun (WGS) entry which is preliminary data.</text>
</comment>
<dbReference type="Proteomes" id="UP000317243">
    <property type="component" value="Unassembled WGS sequence"/>
</dbReference>
<dbReference type="EMBL" id="SIHI01000001">
    <property type="protein sequence ID" value="TWT57875.1"/>
    <property type="molecule type" value="Genomic_DNA"/>
</dbReference>
<keyword evidence="2" id="KW-1185">Reference proteome</keyword>
<evidence type="ECO:0000313" key="1">
    <source>
        <dbReference type="EMBL" id="TWT57875.1"/>
    </source>
</evidence>
<proteinExistence type="predicted"/>
<organism evidence="1 2">
    <name type="scientific">Thalassoglobus neptunius</name>
    <dbReference type="NCBI Taxonomy" id="1938619"/>
    <lineage>
        <taxon>Bacteria</taxon>
        <taxon>Pseudomonadati</taxon>
        <taxon>Planctomycetota</taxon>
        <taxon>Planctomycetia</taxon>
        <taxon>Planctomycetales</taxon>
        <taxon>Planctomycetaceae</taxon>
        <taxon>Thalassoglobus</taxon>
    </lineage>
</organism>
<reference evidence="1 2" key="1">
    <citation type="submission" date="2019-02" db="EMBL/GenBank/DDBJ databases">
        <title>Deep-cultivation of Planctomycetes and their phenomic and genomic characterization uncovers novel biology.</title>
        <authorList>
            <person name="Wiegand S."/>
            <person name="Jogler M."/>
            <person name="Boedeker C."/>
            <person name="Pinto D."/>
            <person name="Vollmers J."/>
            <person name="Rivas-Marin E."/>
            <person name="Kohn T."/>
            <person name="Peeters S.H."/>
            <person name="Heuer A."/>
            <person name="Rast P."/>
            <person name="Oberbeckmann S."/>
            <person name="Bunk B."/>
            <person name="Jeske O."/>
            <person name="Meyerdierks A."/>
            <person name="Storesund J.E."/>
            <person name="Kallscheuer N."/>
            <person name="Luecker S."/>
            <person name="Lage O.M."/>
            <person name="Pohl T."/>
            <person name="Merkel B.J."/>
            <person name="Hornburger P."/>
            <person name="Mueller R.-W."/>
            <person name="Bruemmer F."/>
            <person name="Labrenz M."/>
            <person name="Spormann A.M."/>
            <person name="Op Den Camp H."/>
            <person name="Overmann J."/>
            <person name="Amann R."/>
            <person name="Jetten M.S.M."/>
            <person name="Mascher T."/>
            <person name="Medema M.H."/>
            <person name="Devos D.P."/>
            <person name="Kaster A.-K."/>
            <person name="Ovreas L."/>
            <person name="Rohde M."/>
            <person name="Galperin M.Y."/>
            <person name="Jogler C."/>
        </authorList>
    </citation>
    <scope>NUCLEOTIDE SEQUENCE [LARGE SCALE GENOMIC DNA]</scope>
    <source>
        <strain evidence="1 2">KOR42</strain>
    </source>
</reference>
<sequence>MKLDSLPTVFTTIPDKLITKNPFNLQISLQHHEASDVVTRRNVAQNLQKTFVEYIVRQTSSPEET</sequence>
<dbReference type="AlphaFoldDB" id="A0A5C5X6V3"/>
<protein>
    <submittedName>
        <fullName evidence="1">Uncharacterized protein</fullName>
    </submittedName>
</protein>